<dbReference type="STRING" id="1284197.S8ALU3"/>
<gene>
    <name evidence="1" type="ORF">H072_2057</name>
</gene>
<dbReference type="OrthoDB" id="539213at2759"/>
<dbReference type="EMBL" id="AQGS01000063">
    <property type="protein sequence ID" value="EPS43930.1"/>
    <property type="molecule type" value="Genomic_DNA"/>
</dbReference>
<sequence length="481" mass="53812">MINEVWGLKKPLSKANIQHIIKETRKRAREGKDTVTIVDGRVVNEDELARKKARCYTTVLEQHQQDIDPKNHGGAGHKIEFLTPSRSPTPIYSALSPFTWQSSASPILDSTIGLFADIRASVNDTQPTTVLPTSPVPSFSSLFDFDWSATNENQPSSFSAISLLSPSPRTTLPSKSSYDKLQAFAFRNSLHQITPTFDFQEKFHEIFSIHFQDLDNLDSRITRFLSTTPITTIEEFQSNGLALVSDRPALPDLLGFLISYMARLSNSVDKAAIRRRCIDSLVQSGMIQQNLKIFILIYQRRRPSTSESHLLAFSDQDMDTPEGFDLIIRNFSIQLFYSAARTGELDVFEFFLGLGILTHTSSRNQAVVDTFGATAMQYAIEYGQESICKLLFERNVNVNAILVSPISESLVWTAVMAGLSHIVSTLMKMGAKDQTFQLRPWLSSYLVYLQELALDRGILWAQQALESTRTSSDTGGSVLTS</sequence>
<dbReference type="InterPro" id="IPR002110">
    <property type="entry name" value="Ankyrin_rpt"/>
</dbReference>
<dbReference type="Proteomes" id="UP000015100">
    <property type="component" value="Unassembled WGS sequence"/>
</dbReference>
<dbReference type="SUPFAM" id="SSF48403">
    <property type="entry name" value="Ankyrin repeat"/>
    <property type="match status" value="1"/>
</dbReference>
<name>S8ALU3_DACHA</name>
<keyword evidence="2" id="KW-1185">Reference proteome</keyword>
<protein>
    <submittedName>
        <fullName evidence="1">Uncharacterized protein</fullName>
    </submittedName>
</protein>
<reference evidence="2" key="2">
    <citation type="submission" date="2013-04" db="EMBL/GenBank/DDBJ databases">
        <title>Genomic mechanisms accounting for the adaptation to parasitism in nematode-trapping fungi.</title>
        <authorList>
            <person name="Ahren D.G."/>
        </authorList>
    </citation>
    <scope>NUCLEOTIDE SEQUENCE [LARGE SCALE GENOMIC DNA]</scope>
    <source>
        <strain evidence="2">CBS 200.50</strain>
    </source>
</reference>
<reference evidence="1 2" key="1">
    <citation type="journal article" date="2013" name="PLoS Genet.">
        <title>Genomic mechanisms accounting for the adaptation to parasitism in nematode-trapping fungi.</title>
        <authorList>
            <person name="Meerupati T."/>
            <person name="Andersson K.M."/>
            <person name="Friman E."/>
            <person name="Kumar D."/>
            <person name="Tunlid A."/>
            <person name="Ahren D."/>
        </authorList>
    </citation>
    <scope>NUCLEOTIDE SEQUENCE [LARGE SCALE GENOMIC DNA]</scope>
    <source>
        <strain evidence="1 2">CBS 200.50</strain>
    </source>
</reference>
<dbReference type="SMART" id="SM00248">
    <property type="entry name" value="ANK"/>
    <property type="match status" value="2"/>
</dbReference>
<dbReference type="Gene3D" id="1.25.40.20">
    <property type="entry name" value="Ankyrin repeat-containing domain"/>
    <property type="match status" value="1"/>
</dbReference>
<organism evidence="1 2">
    <name type="scientific">Dactylellina haptotyla (strain CBS 200.50)</name>
    <name type="common">Nematode-trapping fungus</name>
    <name type="synonym">Monacrosporium haptotylum</name>
    <dbReference type="NCBI Taxonomy" id="1284197"/>
    <lineage>
        <taxon>Eukaryota</taxon>
        <taxon>Fungi</taxon>
        <taxon>Dikarya</taxon>
        <taxon>Ascomycota</taxon>
        <taxon>Pezizomycotina</taxon>
        <taxon>Orbiliomycetes</taxon>
        <taxon>Orbiliales</taxon>
        <taxon>Orbiliaceae</taxon>
        <taxon>Dactylellina</taxon>
    </lineage>
</organism>
<dbReference type="InterPro" id="IPR036770">
    <property type="entry name" value="Ankyrin_rpt-contain_sf"/>
</dbReference>
<accession>S8ALU3</accession>
<comment type="caution">
    <text evidence="1">The sequence shown here is derived from an EMBL/GenBank/DDBJ whole genome shotgun (WGS) entry which is preliminary data.</text>
</comment>
<evidence type="ECO:0000313" key="1">
    <source>
        <dbReference type="EMBL" id="EPS43930.1"/>
    </source>
</evidence>
<dbReference type="HOGENOM" id="CLU_567439_0_0_1"/>
<dbReference type="AlphaFoldDB" id="S8ALU3"/>
<evidence type="ECO:0000313" key="2">
    <source>
        <dbReference type="Proteomes" id="UP000015100"/>
    </source>
</evidence>
<proteinExistence type="predicted"/>